<sequence>MAITRWEPFRRIERWEPLREMETLRREMDRLFDRMIPFGDGEEGLLAFTPSVEMEETDEAINLRLEIPGMDPKDLDIQVSEESVSIRGERKSESRTEEQGTIRSEFRYGKFQRIIPLPAHIQTDQVKAENRQGVLHLILPKAEEERRKVVKVQID</sequence>
<keyword evidence="1 7" id="KW-0346">Stress response</keyword>
<feature type="compositionally biased region" description="Basic and acidic residues" evidence="4">
    <location>
        <begin position="87"/>
        <end position="102"/>
    </location>
</feature>
<name>B8HJQ7_CYAP4</name>
<gene>
    <name evidence="7" type="ordered locus">Cyan7425_2657</name>
</gene>
<dbReference type="OrthoDB" id="9811615at2"/>
<dbReference type="KEGG" id="cyn:Cyan7425_2657"/>
<dbReference type="PROSITE" id="PS01031">
    <property type="entry name" value="SHSP"/>
    <property type="match status" value="1"/>
</dbReference>
<reference evidence="7" key="1">
    <citation type="submission" date="2009-01" db="EMBL/GenBank/DDBJ databases">
        <title>Complete sequence of chromosome Cyanothece sp. PCC 7425.</title>
        <authorList>
            <consortium name="US DOE Joint Genome Institute"/>
            <person name="Lucas S."/>
            <person name="Copeland A."/>
            <person name="Lapidus A."/>
            <person name="Glavina del Rio T."/>
            <person name="Dalin E."/>
            <person name="Tice H."/>
            <person name="Bruce D."/>
            <person name="Goodwin L."/>
            <person name="Pitluck S."/>
            <person name="Sims D."/>
            <person name="Meineke L."/>
            <person name="Brettin T."/>
            <person name="Detter J.C."/>
            <person name="Han C."/>
            <person name="Larimer F."/>
            <person name="Land M."/>
            <person name="Hauser L."/>
            <person name="Kyrpides N."/>
            <person name="Ovchinnikova G."/>
            <person name="Liberton M."/>
            <person name="Stoeckel J."/>
            <person name="Banerjee A."/>
            <person name="Singh A."/>
            <person name="Page L."/>
            <person name="Sato H."/>
            <person name="Zhao L."/>
            <person name="Sherman L."/>
            <person name="Pakrasi H."/>
            <person name="Richardson P."/>
        </authorList>
    </citation>
    <scope>NUCLEOTIDE SEQUENCE</scope>
    <source>
        <strain evidence="7">PCC 7425</strain>
    </source>
</reference>
<dbReference type="GO" id="GO:0009408">
    <property type="term" value="P:response to heat"/>
    <property type="evidence" value="ECO:0007669"/>
    <property type="project" value="InterPro"/>
</dbReference>
<feature type="domain" description="SHSP" evidence="5">
    <location>
        <begin position="43"/>
        <end position="155"/>
    </location>
</feature>
<dbReference type="InterPro" id="IPR007052">
    <property type="entry name" value="CS_dom"/>
</dbReference>
<accession>B8HJQ7</accession>
<evidence type="ECO:0000313" key="7">
    <source>
        <dbReference type="EMBL" id="ACL45010.1"/>
    </source>
</evidence>
<dbReference type="HOGENOM" id="CLU_046737_12_2_3"/>
<dbReference type="STRING" id="395961.Cyan7425_2657"/>
<feature type="region of interest" description="Disordered" evidence="4">
    <location>
        <begin position="81"/>
        <end position="102"/>
    </location>
</feature>
<dbReference type="PANTHER" id="PTHR46733">
    <property type="entry name" value="26.5 KDA HEAT SHOCK PROTEIN, MITOCHONDRIAL"/>
    <property type="match status" value="1"/>
</dbReference>
<evidence type="ECO:0000256" key="4">
    <source>
        <dbReference type="SAM" id="MobiDB-lite"/>
    </source>
</evidence>
<dbReference type="Pfam" id="PF00011">
    <property type="entry name" value="HSP20"/>
    <property type="match status" value="1"/>
</dbReference>
<dbReference type="eggNOG" id="COG0071">
    <property type="taxonomic scope" value="Bacteria"/>
</dbReference>
<dbReference type="SUPFAM" id="SSF49764">
    <property type="entry name" value="HSP20-like chaperones"/>
    <property type="match status" value="1"/>
</dbReference>
<dbReference type="InterPro" id="IPR002068">
    <property type="entry name" value="A-crystallin/Hsp20_dom"/>
</dbReference>
<dbReference type="PANTHER" id="PTHR46733:SF4">
    <property type="entry name" value="HEAT SHOCK PROTEIN 21, CHLOROPLASTIC"/>
    <property type="match status" value="1"/>
</dbReference>
<protein>
    <submittedName>
        <fullName evidence="7">Heat shock protein Hsp20</fullName>
    </submittedName>
</protein>
<dbReference type="PROSITE" id="PS51203">
    <property type="entry name" value="CS"/>
    <property type="match status" value="1"/>
</dbReference>
<dbReference type="InterPro" id="IPR044587">
    <property type="entry name" value="HSP21-like"/>
</dbReference>
<dbReference type="InterPro" id="IPR008978">
    <property type="entry name" value="HSP20-like_chaperone"/>
</dbReference>
<evidence type="ECO:0000256" key="2">
    <source>
        <dbReference type="PROSITE-ProRule" id="PRU00285"/>
    </source>
</evidence>
<dbReference type="EMBL" id="CP001344">
    <property type="protein sequence ID" value="ACL45010.1"/>
    <property type="molecule type" value="Genomic_DNA"/>
</dbReference>
<dbReference type="AlphaFoldDB" id="B8HJQ7"/>
<comment type="similarity">
    <text evidence="2 3">Belongs to the small heat shock protein (HSP20) family.</text>
</comment>
<evidence type="ECO:0000256" key="1">
    <source>
        <dbReference type="ARBA" id="ARBA00023016"/>
    </source>
</evidence>
<evidence type="ECO:0000259" key="6">
    <source>
        <dbReference type="PROSITE" id="PS51203"/>
    </source>
</evidence>
<dbReference type="Gene3D" id="2.60.40.790">
    <property type="match status" value="1"/>
</dbReference>
<organism evidence="7">
    <name type="scientific">Cyanothece sp. (strain PCC 7425 / ATCC 29141)</name>
    <dbReference type="NCBI Taxonomy" id="395961"/>
    <lineage>
        <taxon>Bacteria</taxon>
        <taxon>Bacillati</taxon>
        <taxon>Cyanobacteriota</taxon>
        <taxon>Cyanophyceae</taxon>
        <taxon>Gomontiellales</taxon>
        <taxon>Cyanothecaceae</taxon>
        <taxon>Cyanothece</taxon>
    </lineage>
</organism>
<dbReference type="CDD" id="cd06464">
    <property type="entry name" value="ACD_sHsps-like"/>
    <property type="match status" value="1"/>
</dbReference>
<evidence type="ECO:0000256" key="3">
    <source>
        <dbReference type="RuleBase" id="RU003616"/>
    </source>
</evidence>
<evidence type="ECO:0000259" key="5">
    <source>
        <dbReference type="PROSITE" id="PS01031"/>
    </source>
</evidence>
<feature type="domain" description="CS" evidence="6">
    <location>
        <begin position="47"/>
        <end position="151"/>
    </location>
</feature>
<proteinExistence type="inferred from homology"/>